<dbReference type="EMBL" id="DP000009">
    <property type="protein sequence ID" value="ABF95060.1"/>
    <property type="molecule type" value="Genomic_DNA"/>
</dbReference>
<proteinExistence type="predicted"/>
<organism evidence="2">
    <name type="scientific">Oryza sativa subsp. japonica</name>
    <name type="common">Rice</name>
    <dbReference type="NCBI Taxonomy" id="39947"/>
    <lineage>
        <taxon>Eukaryota</taxon>
        <taxon>Viridiplantae</taxon>
        <taxon>Streptophyta</taxon>
        <taxon>Embryophyta</taxon>
        <taxon>Tracheophyta</taxon>
        <taxon>Spermatophyta</taxon>
        <taxon>Magnoliopsida</taxon>
        <taxon>Liliopsida</taxon>
        <taxon>Poales</taxon>
        <taxon>Poaceae</taxon>
        <taxon>BOP clade</taxon>
        <taxon>Oryzoideae</taxon>
        <taxon>Oryzeae</taxon>
        <taxon>Oryzinae</taxon>
        <taxon>Oryza</taxon>
        <taxon>Oryza sativa</taxon>
    </lineage>
</organism>
<feature type="region of interest" description="Disordered" evidence="1">
    <location>
        <begin position="25"/>
        <end position="161"/>
    </location>
</feature>
<protein>
    <submittedName>
        <fullName evidence="2">Uncharacterized protein</fullName>
    </submittedName>
</protein>
<reference evidence="2" key="1">
    <citation type="journal article" date="2005" name="Genome Res.">
        <title>Sequence, annotation, and analysis of synteny between rice chromosome 3 and diverged grass species.</title>
        <authorList>
            <consortium name="Rice Chromosome 3 Sequencing Consortium"/>
            <person name="Buell C.R."/>
            <person name="Yuan Q."/>
            <person name="Ouyang S."/>
            <person name="Liu J."/>
            <person name="Zhu W."/>
            <person name="Wang A."/>
            <person name="Maiti R."/>
            <person name="Haas B."/>
            <person name="Wortman J."/>
            <person name="Pertea M."/>
            <person name="Jones K.M."/>
            <person name="Kim M."/>
            <person name="Overton L."/>
            <person name="Tsitrin T."/>
            <person name="Fadrosh D."/>
            <person name="Bera J."/>
            <person name="Weaver B."/>
            <person name="Jin S."/>
            <person name="Johri S."/>
            <person name="Reardon M."/>
            <person name="Webb K."/>
            <person name="Hill J."/>
            <person name="Moffat K."/>
            <person name="Tallon L."/>
            <person name="Van Aken S."/>
            <person name="Lewis M."/>
            <person name="Utterback T."/>
            <person name="Feldblyum T."/>
            <person name="Zismann V."/>
            <person name="Iobst S."/>
            <person name="Hsiao J."/>
            <person name="de Vazeille A.R."/>
            <person name="Salzberg S.L."/>
            <person name="White O."/>
            <person name="Fraser C."/>
            <person name="Yu Y."/>
            <person name="Kim H."/>
            <person name="Rambo T."/>
            <person name="Currie J."/>
            <person name="Collura K."/>
            <person name="Kernodle-Thompson S."/>
            <person name="Wei F."/>
            <person name="Kudrna K."/>
            <person name="Ammiraju J.S."/>
            <person name="Luo M."/>
            <person name="Goicoechea J.L."/>
            <person name="Wing R.A."/>
            <person name="Henry D."/>
            <person name="Oates R."/>
            <person name="Palmer M."/>
            <person name="Pries G."/>
            <person name="Saski C."/>
            <person name="Simmons J."/>
            <person name="Soderlund C."/>
            <person name="Nelson W."/>
            <person name="de la Bastide M."/>
            <person name="Spiegel L."/>
            <person name="Nascimento L."/>
            <person name="Huang E."/>
            <person name="Preston R."/>
            <person name="Zutavern T."/>
            <person name="Palmer L."/>
            <person name="O'Shaughnessy A."/>
            <person name="Dike S."/>
            <person name="McCombie W.R."/>
            <person name="Minx P."/>
            <person name="Cordum H."/>
            <person name="Wilson R."/>
            <person name="Jin W."/>
            <person name="Lee H.R."/>
            <person name="Jiang J."/>
            <person name="Jackson S."/>
        </authorList>
    </citation>
    <scope>NUCLEOTIDE SEQUENCE [LARGE SCALE GENOMIC DNA]</scope>
</reference>
<dbReference type="AlphaFoldDB" id="Q10NU6"/>
<feature type="compositionally biased region" description="Basic and acidic residues" evidence="1">
    <location>
        <begin position="91"/>
        <end position="111"/>
    </location>
</feature>
<feature type="compositionally biased region" description="Gly residues" evidence="1">
    <location>
        <begin position="60"/>
        <end position="72"/>
    </location>
</feature>
<sequence length="206" mass="22000">MVGPTWTPPIILTIPSLYPISLPLLSSGATGRSGGDRSGAGKERRRPNCGGQGAEAARVGRGGAGRAPGGDGPRTRDLPRRHGDPWVPRRRVAEPEHDGARARRRVGEPEHGGVSGSQSTAAHRGARARRRVGDKGARDGAVRVEEGEAPRSGGRPLTSLVTVEKRGATARFSMAHYARKLQKKRSGRDQSDRQLPVALNSFFGWK</sequence>
<evidence type="ECO:0000313" key="2">
    <source>
        <dbReference type="EMBL" id="ABF95060.1"/>
    </source>
</evidence>
<accession>Q10NU6</accession>
<feature type="compositionally biased region" description="Basic and acidic residues" evidence="1">
    <location>
        <begin position="131"/>
        <end position="149"/>
    </location>
</feature>
<feature type="compositionally biased region" description="Basic and acidic residues" evidence="1">
    <location>
        <begin position="73"/>
        <end position="84"/>
    </location>
</feature>
<evidence type="ECO:0000256" key="1">
    <source>
        <dbReference type="SAM" id="MobiDB-lite"/>
    </source>
</evidence>
<gene>
    <name evidence="2" type="ordered locus">LOC_Os03g15260</name>
</gene>
<reference evidence="2" key="2">
    <citation type="submission" date="2006-06" db="EMBL/GenBank/DDBJ databases">
        <authorList>
            <person name="Buell R."/>
            <person name="Wing R.A."/>
            <person name="McCombie W.A."/>
            <person name="Ouyang S."/>
        </authorList>
    </citation>
    <scope>NUCLEOTIDE SEQUENCE</scope>
</reference>
<name>Q10NU6_ORYSJ</name>